<dbReference type="Proteomes" id="UP000294820">
    <property type="component" value="Chromosome 1"/>
</dbReference>
<evidence type="ECO:0000313" key="1">
    <source>
        <dbReference type="EMBL" id="SLM63487.1"/>
    </source>
</evidence>
<organism evidence="1 2">
    <name type="scientific">Dickeya aquatica</name>
    <dbReference type="NCBI Taxonomy" id="1401087"/>
    <lineage>
        <taxon>Bacteria</taxon>
        <taxon>Pseudomonadati</taxon>
        <taxon>Pseudomonadota</taxon>
        <taxon>Gammaproteobacteria</taxon>
        <taxon>Enterobacterales</taxon>
        <taxon>Pectobacteriaceae</taxon>
        <taxon>Dickeya</taxon>
    </lineage>
</organism>
<accession>A0A375ABX9</accession>
<reference evidence="1 2" key="1">
    <citation type="submission" date="2016-09" db="EMBL/GenBank/DDBJ databases">
        <authorList>
            <person name="Reverchon S."/>
            <person name="Nasser W."/>
            <person name="Leonard S."/>
            <person name="Brochier C."/>
            <person name="Duprey A."/>
        </authorList>
    </citation>
    <scope>NUCLEOTIDE SEQUENCE [LARGE SCALE GENOMIC DNA]</scope>
    <source>
        <strain evidence="1 2">174/2</strain>
    </source>
</reference>
<gene>
    <name evidence="1" type="ORF">DAQ1742_02614</name>
</gene>
<name>A0A375ABX9_9GAMM</name>
<dbReference type="KEGG" id="daq:DAQ1742_02614"/>
<dbReference type="RefSeq" id="WP_180706131.1">
    <property type="nucleotide sequence ID" value="NZ_LT615367.1"/>
</dbReference>
<protein>
    <submittedName>
        <fullName evidence="1">Phage protein</fullName>
    </submittedName>
</protein>
<keyword evidence="2" id="KW-1185">Reference proteome</keyword>
<dbReference type="AlphaFoldDB" id="A0A375ABX9"/>
<dbReference type="EMBL" id="LT615367">
    <property type="protein sequence ID" value="SLM63487.1"/>
    <property type="molecule type" value="Genomic_DNA"/>
</dbReference>
<evidence type="ECO:0000313" key="2">
    <source>
        <dbReference type="Proteomes" id="UP000294820"/>
    </source>
</evidence>
<proteinExistence type="predicted"/>
<sequence length="212" mass="24737">MADVRGLADGFLAGFNTMDGALQRREESELRRLQMQQQQQNADRSFGLAQQQFDYGKETDKRNFDRQTGLDKEDARRFGLNQALEQQRLGIQRAGVGIQAQELSLRRDELTYQRTERERQRRMTEQMPTVQAFYDRLKTNNGQWDEDALRLAGQISDDNPYSPKRFVGPDKIQTVRDMNKIMPQVMSGQVDYNDPNSSVWLIRFWHRTSNVG</sequence>